<protein>
    <submittedName>
        <fullName evidence="1">L-asparaginase II</fullName>
    </submittedName>
</protein>
<evidence type="ECO:0000313" key="2">
    <source>
        <dbReference type="Proteomes" id="UP000193224"/>
    </source>
</evidence>
<gene>
    <name evidence="1" type="ORF">ROA7745_02598</name>
</gene>
<dbReference type="PANTHER" id="PTHR42110">
    <property type="entry name" value="L-ASPARAGINASE, PUTATIVE (AFU_ORTHOLOGUE AFUA_3G11890)-RELATED"/>
    <property type="match status" value="1"/>
</dbReference>
<evidence type="ECO:0000313" key="1">
    <source>
        <dbReference type="EMBL" id="SMC12766.1"/>
    </source>
</evidence>
<dbReference type="OrthoDB" id="9780674at2"/>
<reference evidence="1 2" key="1">
    <citation type="submission" date="2017-03" db="EMBL/GenBank/DDBJ databases">
        <authorList>
            <person name="Afonso C.L."/>
            <person name="Miller P.J."/>
            <person name="Scott M.A."/>
            <person name="Spackman E."/>
            <person name="Goraichik I."/>
            <person name="Dimitrov K.M."/>
            <person name="Suarez D.L."/>
            <person name="Swayne D.E."/>
        </authorList>
    </citation>
    <scope>NUCLEOTIDE SEQUENCE [LARGE SCALE GENOMIC DNA]</scope>
    <source>
        <strain evidence="1 2">CECT 7745</strain>
    </source>
</reference>
<organism evidence="1 2">
    <name type="scientific">Roseovarius aestuarii</name>
    <dbReference type="NCBI Taxonomy" id="475083"/>
    <lineage>
        <taxon>Bacteria</taxon>
        <taxon>Pseudomonadati</taxon>
        <taxon>Pseudomonadota</taxon>
        <taxon>Alphaproteobacteria</taxon>
        <taxon>Rhodobacterales</taxon>
        <taxon>Roseobacteraceae</taxon>
        <taxon>Roseovarius</taxon>
    </lineage>
</organism>
<dbReference type="RefSeq" id="WP_085800712.1">
    <property type="nucleotide sequence ID" value="NZ_FWXB01000009.1"/>
</dbReference>
<dbReference type="PANTHER" id="PTHR42110:SF1">
    <property type="entry name" value="L-ASPARAGINASE, PUTATIVE (AFU_ORTHOLOGUE AFUA_3G11890)-RELATED"/>
    <property type="match status" value="1"/>
</dbReference>
<keyword evidence="2" id="KW-1185">Reference proteome</keyword>
<sequence>MSDPVILAEVWRGPFLECTHTGHAVICDDSGQIVAAWGDPDAIFMPRSSAKMIQALPLVESGAADAFGVTQPQLALSCASHLGGAMHTDRVRDWLTGLSLGDDDLRCGPQMPQDRAAFNDLIRADAKPCQIHNNCSGKHAGFLTLSRHLGGGPEYIDPDHPVQRASLAAFEEITEETSPGSGIDGCSAPNPACTMHGMARAMASFAAARDGADTRQTAAVRLWQAMVAHPALVAGNRHAATALMRATTQPVAIKNGAEGYYSAIIPGLKLGIALKVMDGAIRGSNCAITALLVRLGLLDPDHPAARRFCNAPILNRRGIETGVIKPAESLI</sequence>
<name>A0A1X7BSX2_9RHOB</name>
<dbReference type="EMBL" id="FWXB01000009">
    <property type="protein sequence ID" value="SMC12766.1"/>
    <property type="molecule type" value="Genomic_DNA"/>
</dbReference>
<proteinExistence type="predicted"/>
<dbReference type="Proteomes" id="UP000193224">
    <property type="component" value="Unassembled WGS sequence"/>
</dbReference>
<dbReference type="InterPro" id="IPR010349">
    <property type="entry name" value="Asparaginase_II"/>
</dbReference>
<dbReference type="Pfam" id="PF06089">
    <property type="entry name" value="Asparaginase_II"/>
    <property type="match status" value="1"/>
</dbReference>
<accession>A0A1X7BSX2</accession>
<dbReference type="AlphaFoldDB" id="A0A1X7BSX2"/>